<dbReference type="GO" id="GO:0000155">
    <property type="term" value="F:phosphorelay sensor kinase activity"/>
    <property type="evidence" value="ECO:0007669"/>
    <property type="project" value="InterPro"/>
</dbReference>
<reference evidence="4" key="1">
    <citation type="submission" date="2016-10" db="EMBL/GenBank/DDBJ databases">
        <authorList>
            <person name="Varghese N."/>
            <person name="Submissions S."/>
        </authorList>
    </citation>
    <scope>NUCLEOTIDE SEQUENCE [LARGE SCALE GENOMIC DNA]</scope>
    <source>
        <strain evidence="4">DSM 19891</strain>
    </source>
</reference>
<accession>A0A1I6J142</accession>
<dbReference type="PANTHER" id="PTHR34220:SF7">
    <property type="entry name" value="SENSOR HISTIDINE KINASE YPDA"/>
    <property type="match status" value="1"/>
</dbReference>
<keyword evidence="3" id="KW-0418">Kinase</keyword>
<dbReference type="RefSeq" id="WP_091903035.1">
    <property type="nucleotide sequence ID" value="NZ_CANMGB010000002.1"/>
</dbReference>
<sequence length="364" mass="41317">MNRHKNFIFHVALWLLIWSTAWIFSGSDIQFAVENGMALVFQILVIAILIYYTVPQLLLKKKYIAFTIVSLITVFVVTLVLTNVLPNQILGLENVDQVPGPRFGPGPGAGGPAAGPRFEDGPPLDVNRRPPSRFFINLLLIAIAYVIATLVEIFLFAQRKEEEIVINKNEALQTELKLLKSQINPHFLFNALNNIYALSAIDSGRTQQSISYLSDMLRYVLYECEQEIVPLYKEIDYIENYIKLFCLKSSKTYPITTSFSIENQNIQIVPMLLIPFLENALKHSNIEKVTGTFINLKINATENSIDFELENSKPEFKVVKDDVGGIGIENVKKRLAILYPNRHELVINETSQAFKVNLKLQLNE</sequence>
<evidence type="ECO:0000259" key="2">
    <source>
        <dbReference type="Pfam" id="PF06580"/>
    </source>
</evidence>
<dbReference type="InterPro" id="IPR010559">
    <property type="entry name" value="Sig_transdc_His_kin_internal"/>
</dbReference>
<feature type="domain" description="Signal transduction histidine kinase internal region" evidence="2">
    <location>
        <begin position="174"/>
        <end position="246"/>
    </location>
</feature>
<evidence type="ECO:0000256" key="1">
    <source>
        <dbReference type="SAM" id="Phobius"/>
    </source>
</evidence>
<feature type="transmembrane region" description="Helical" evidence="1">
    <location>
        <begin position="134"/>
        <end position="157"/>
    </location>
</feature>
<dbReference type="Gene3D" id="3.30.565.10">
    <property type="entry name" value="Histidine kinase-like ATPase, C-terminal domain"/>
    <property type="match status" value="1"/>
</dbReference>
<keyword evidence="1" id="KW-0472">Membrane</keyword>
<keyword evidence="3" id="KW-0808">Transferase</keyword>
<dbReference type="STRING" id="440514.SAMN04488010_2148"/>
<dbReference type="EMBL" id="FOYX01000002">
    <property type="protein sequence ID" value="SFR72663.1"/>
    <property type="molecule type" value="Genomic_DNA"/>
</dbReference>
<proteinExistence type="predicted"/>
<gene>
    <name evidence="3" type="ORF">SAMN04488010_2148</name>
</gene>
<keyword evidence="1" id="KW-1133">Transmembrane helix</keyword>
<dbReference type="PANTHER" id="PTHR34220">
    <property type="entry name" value="SENSOR HISTIDINE KINASE YPDA"/>
    <property type="match status" value="1"/>
</dbReference>
<feature type="transmembrane region" description="Helical" evidence="1">
    <location>
        <begin position="36"/>
        <end position="54"/>
    </location>
</feature>
<protein>
    <submittedName>
        <fullName evidence="3">Histidine kinase</fullName>
    </submittedName>
</protein>
<dbReference type="GO" id="GO:0016020">
    <property type="term" value="C:membrane"/>
    <property type="evidence" value="ECO:0007669"/>
    <property type="project" value="InterPro"/>
</dbReference>
<name>A0A1I6J142_9FLAO</name>
<keyword evidence="1" id="KW-0812">Transmembrane</keyword>
<dbReference type="InterPro" id="IPR036890">
    <property type="entry name" value="HATPase_C_sf"/>
</dbReference>
<dbReference type="Proteomes" id="UP000199462">
    <property type="component" value="Unassembled WGS sequence"/>
</dbReference>
<evidence type="ECO:0000313" key="3">
    <source>
        <dbReference type="EMBL" id="SFR72663.1"/>
    </source>
</evidence>
<dbReference type="InterPro" id="IPR050640">
    <property type="entry name" value="Bact_2-comp_sensor_kinase"/>
</dbReference>
<feature type="transmembrane region" description="Helical" evidence="1">
    <location>
        <begin position="7"/>
        <end position="24"/>
    </location>
</feature>
<feature type="transmembrane region" description="Helical" evidence="1">
    <location>
        <begin position="63"/>
        <end position="85"/>
    </location>
</feature>
<dbReference type="Pfam" id="PF06580">
    <property type="entry name" value="His_kinase"/>
    <property type="match status" value="1"/>
</dbReference>
<dbReference type="AlphaFoldDB" id="A0A1I6J142"/>
<evidence type="ECO:0000313" key="4">
    <source>
        <dbReference type="Proteomes" id="UP000199462"/>
    </source>
</evidence>
<keyword evidence="4" id="KW-1185">Reference proteome</keyword>
<organism evidence="3 4">
    <name type="scientific">Maribacter stanieri</name>
    <dbReference type="NCBI Taxonomy" id="440514"/>
    <lineage>
        <taxon>Bacteria</taxon>
        <taxon>Pseudomonadati</taxon>
        <taxon>Bacteroidota</taxon>
        <taxon>Flavobacteriia</taxon>
        <taxon>Flavobacteriales</taxon>
        <taxon>Flavobacteriaceae</taxon>
        <taxon>Maribacter</taxon>
    </lineage>
</organism>